<dbReference type="Gene3D" id="3.10.20.90">
    <property type="entry name" value="Phosphatidylinositol 3-kinase Catalytic Subunit, Chain A, domain 1"/>
    <property type="match status" value="1"/>
</dbReference>
<evidence type="ECO:0008006" key="4">
    <source>
        <dbReference type="Google" id="ProtNLM"/>
    </source>
</evidence>
<dbReference type="InterPro" id="IPR011993">
    <property type="entry name" value="PH-like_dom_sf"/>
</dbReference>
<feature type="compositionally biased region" description="Basic and acidic residues" evidence="1">
    <location>
        <begin position="172"/>
        <end position="198"/>
    </location>
</feature>
<evidence type="ECO:0000256" key="1">
    <source>
        <dbReference type="SAM" id="MobiDB-lite"/>
    </source>
</evidence>
<feature type="compositionally biased region" description="Low complexity" evidence="1">
    <location>
        <begin position="624"/>
        <end position="642"/>
    </location>
</feature>
<dbReference type="STRING" id="91928.A0A0D2B7I9"/>
<reference evidence="2 3" key="1">
    <citation type="submission" date="2015-01" db="EMBL/GenBank/DDBJ databases">
        <title>The Genome Sequence of Exophiala spinifera CBS89968.</title>
        <authorList>
            <consortium name="The Broad Institute Genomics Platform"/>
            <person name="Cuomo C."/>
            <person name="de Hoog S."/>
            <person name="Gorbushina A."/>
            <person name="Stielow B."/>
            <person name="Teixiera M."/>
            <person name="Abouelleil A."/>
            <person name="Chapman S.B."/>
            <person name="Priest M."/>
            <person name="Young S.K."/>
            <person name="Wortman J."/>
            <person name="Nusbaum C."/>
            <person name="Birren B."/>
        </authorList>
    </citation>
    <scope>NUCLEOTIDE SEQUENCE [LARGE SCALE GENOMIC DNA]</scope>
    <source>
        <strain evidence="2 3">CBS 89968</strain>
    </source>
</reference>
<dbReference type="PANTHER" id="PTHR38700:SF1">
    <property type="entry name" value="PH DOMAIN-CONTAINING PROTEIN"/>
    <property type="match status" value="1"/>
</dbReference>
<dbReference type="SUPFAM" id="SSF54236">
    <property type="entry name" value="Ubiquitin-like"/>
    <property type="match status" value="1"/>
</dbReference>
<evidence type="ECO:0000313" key="2">
    <source>
        <dbReference type="EMBL" id="KIW14645.1"/>
    </source>
</evidence>
<dbReference type="SUPFAM" id="SSF50729">
    <property type="entry name" value="PH domain-like"/>
    <property type="match status" value="1"/>
</dbReference>
<feature type="region of interest" description="Disordered" evidence="1">
    <location>
        <begin position="28"/>
        <end position="146"/>
    </location>
</feature>
<feature type="region of interest" description="Disordered" evidence="1">
    <location>
        <begin position="246"/>
        <end position="278"/>
    </location>
</feature>
<dbReference type="EMBL" id="KN847496">
    <property type="protein sequence ID" value="KIW14645.1"/>
    <property type="molecule type" value="Genomic_DNA"/>
</dbReference>
<sequence>MNTDAGETTAQLQKFLRYRSVRKAASTDLELKATSPPPPVPNSLQSALTRLPSRYHRRPKPAAEDPLVPFPPQNVVQVSSATRDPVPAQHIPTSPPQNEAGHSHKPNGARRMVIGHGRKPLSNGEKLGAMATESKPGMRPTSPETVRRSLEIAREEARLTLEGDFGRLKALKQEEAQRRRDEREQRREAAKINARKESVGVVSPPDLGGPQHTRPTRQGAEEKQHPREAPKPKLRTMVIGGSDGVLQDRHHKRSSSAMQRQHTVRETHTRSSSTGKMCETRSTMPQAAVPQFDAPISAVNAGERKVKVKCKESIITLAVTPTTTCKEVLRSAALCLTEPIDARTAVLLESFSQLGLERPLRRYERIRDVMNSWDHDDQNYLFIMAQSECAAAGIDDADAPRQQPTGVCLQIYHSHRPGKWDKRWLKLREDGQITTSKHEHGLDSTKICHLSDFDLYTPTSKQLKKLNPPKKLCFALKSQEKSSMFLNGVNFVHFFSTKDKGVAAKWYTEVQSWRSWYLYNMVGEGVQSQPQAVRPPTGKSSKESLPPRSAGSFKPLLGVDSGRPSTETAARHDGVPHRRFSQSNGNRPLLDFGQDRPSLDGRPGSPRQSRNQSLPPSAYPRKLTIGSTGGSTSEESPFSGTGLIARSASRKSLGRNRPVGGGPGADGKPLVDLAPTSEFTDGSLLRKMEAIAVQQGKTGPKIFRQQGREISVSVGEGLD</sequence>
<feature type="compositionally biased region" description="Basic and acidic residues" evidence="1">
    <location>
        <begin position="219"/>
        <end position="231"/>
    </location>
</feature>
<dbReference type="Gene3D" id="2.30.29.30">
    <property type="entry name" value="Pleckstrin-homology domain (PH domain)/Phosphotyrosine-binding domain (PTB)"/>
    <property type="match status" value="1"/>
</dbReference>
<dbReference type="RefSeq" id="XP_016234861.1">
    <property type="nucleotide sequence ID" value="XM_016381759.1"/>
</dbReference>
<keyword evidence="3" id="KW-1185">Reference proteome</keyword>
<gene>
    <name evidence="2" type="ORF">PV08_07429</name>
</gene>
<feature type="region of interest" description="Disordered" evidence="1">
    <location>
        <begin position="528"/>
        <end position="675"/>
    </location>
</feature>
<dbReference type="GeneID" id="27334512"/>
<evidence type="ECO:0000313" key="3">
    <source>
        <dbReference type="Proteomes" id="UP000053328"/>
    </source>
</evidence>
<accession>A0A0D2B7I9</accession>
<dbReference type="InterPro" id="IPR029071">
    <property type="entry name" value="Ubiquitin-like_domsf"/>
</dbReference>
<dbReference type="HOGENOM" id="CLU_012320_2_0_1"/>
<dbReference type="VEuPathDB" id="FungiDB:PV08_07429"/>
<dbReference type="Proteomes" id="UP000053328">
    <property type="component" value="Unassembled WGS sequence"/>
</dbReference>
<name>A0A0D2B7I9_9EURO</name>
<protein>
    <recommendedName>
        <fullName evidence="4">PH domain-containing protein</fullName>
    </recommendedName>
</protein>
<proteinExistence type="predicted"/>
<dbReference type="AlphaFoldDB" id="A0A0D2B7I9"/>
<feature type="compositionally biased region" description="Polar residues" evidence="1">
    <location>
        <begin position="606"/>
        <end position="615"/>
    </location>
</feature>
<organism evidence="2 3">
    <name type="scientific">Exophiala spinifera</name>
    <dbReference type="NCBI Taxonomy" id="91928"/>
    <lineage>
        <taxon>Eukaryota</taxon>
        <taxon>Fungi</taxon>
        <taxon>Dikarya</taxon>
        <taxon>Ascomycota</taxon>
        <taxon>Pezizomycotina</taxon>
        <taxon>Eurotiomycetes</taxon>
        <taxon>Chaetothyriomycetidae</taxon>
        <taxon>Chaetothyriales</taxon>
        <taxon>Herpotrichiellaceae</taxon>
        <taxon>Exophiala</taxon>
    </lineage>
</organism>
<feature type="region of interest" description="Disordered" evidence="1">
    <location>
        <begin position="172"/>
        <end position="232"/>
    </location>
</feature>
<dbReference type="OrthoDB" id="6235964at2759"/>
<dbReference type="PANTHER" id="PTHR38700">
    <property type="entry name" value="YALI0E22418P"/>
    <property type="match status" value="1"/>
</dbReference>